<dbReference type="SUPFAM" id="SSF54593">
    <property type="entry name" value="Glyoxalase/Bleomycin resistance protein/Dihydroxybiphenyl dioxygenase"/>
    <property type="match status" value="1"/>
</dbReference>
<dbReference type="Pfam" id="PF18029">
    <property type="entry name" value="Glyoxalase_6"/>
    <property type="match status" value="1"/>
</dbReference>
<dbReference type="PANTHER" id="PTHR35908">
    <property type="entry name" value="HYPOTHETICAL FUSION PROTEIN"/>
    <property type="match status" value="1"/>
</dbReference>
<dbReference type="OrthoDB" id="5524593at2"/>
<proteinExistence type="predicted"/>
<name>A0A5P9QCT7_9MICO</name>
<evidence type="ECO:0000313" key="2">
    <source>
        <dbReference type="EMBL" id="QFU98295.1"/>
    </source>
</evidence>
<dbReference type="RefSeq" id="WP_036950215.1">
    <property type="nucleotide sequence ID" value="NZ_BAABIH010000002.1"/>
</dbReference>
<dbReference type="EMBL" id="CP045529">
    <property type="protein sequence ID" value="QFU98295.1"/>
    <property type="molecule type" value="Genomic_DNA"/>
</dbReference>
<reference evidence="2 3" key="1">
    <citation type="submission" date="2019-10" db="EMBL/GenBank/DDBJ databases">
        <title>Genome sequence of Luteimicrobium xylanilyticum HY-24.</title>
        <authorList>
            <person name="Kim D.Y."/>
            <person name="Park H.-Y."/>
        </authorList>
    </citation>
    <scope>NUCLEOTIDE SEQUENCE [LARGE SCALE GENOMIC DNA]</scope>
    <source>
        <strain evidence="2 3">HY-24</strain>
    </source>
</reference>
<gene>
    <name evidence="2" type="ORF">KDY119_01807</name>
</gene>
<protein>
    <recommendedName>
        <fullName evidence="1">Glyoxalase-like domain-containing protein</fullName>
    </recommendedName>
</protein>
<dbReference type="InterPro" id="IPR041581">
    <property type="entry name" value="Glyoxalase_6"/>
</dbReference>
<dbReference type="PANTHER" id="PTHR35908:SF1">
    <property type="entry name" value="CONSERVED PROTEIN"/>
    <property type="match status" value="1"/>
</dbReference>
<evidence type="ECO:0000313" key="3">
    <source>
        <dbReference type="Proteomes" id="UP000326702"/>
    </source>
</evidence>
<dbReference type="Proteomes" id="UP000326702">
    <property type="component" value="Chromosome"/>
</dbReference>
<dbReference type="KEGG" id="lxl:KDY119_01807"/>
<dbReference type="InterPro" id="IPR029068">
    <property type="entry name" value="Glyas_Bleomycin-R_OHBP_Dase"/>
</dbReference>
<feature type="domain" description="Glyoxalase-like" evidence="1">
    <location>
        <begin position="8"/>
        <end position="115"/>
    </location>
</feature>
<dbReference type="AlphaFoldDB" id="A0A5P9QCT7"/>
<sequence>MTSRITTIAIDAADPELVAAFWCDVLGWRVLERDGDLISIGADDRSWPTIDVASVPEGKVVKNRLHLDLRADGTTTQAELDRLLTLGARRVDVGQGLDVPWTVLADVEGNEFCLLSRTAQDARSE</sequence>
<accession>A0A5P9QCT7</accession>
<keyword evidence="3" id="KW-1185">Reference proteome</keyword>
<dbReference type="CDD" id="cd06587">
    <property type="entry name" value="VOC"/>
    <property type="match status" value="1"/>
</dbReference>
<evidence type="ECO:0000259" key="1">
    <source>
        <dbReference type="Pfam" id="PF18029"/>
    </source>
</evidence>
<dbReference type="Gene3D" id="3.10.180.10">
    <property type="entry name" value="2,3-Dihydroxybiphenyl 1,2-Dioxygenase, domain 1"/>
    <property type="match status" value="1"/>
</dbReference>
<organism evidence="2 3">
    <name type="scientific">Luteimicrobium xylanilyticum</name>
    <dbReference type="NCBI Taxonomy" id="1133546"/>
    <lineage>
        <taxon>Bacteria</taxon>
        <taxon>Bacillati</taxon>
        <taxon>Actinomycetota</taxon>
        <taxon>Actinomycetes</taxon>
        <taxon>Micrococcales</taxon>
        <taxon>Luteimicrobium</taxon>
    </lineage>
</organism>